<dbReference type="EMBL" id="JAVREH010000021">
    <property type="protein sequence ID" value="MDT0262697.1"/>
    <property type="molecule type" value="Genomic_DNA"/>
</dbReference>
<protein>
    <submittedName>
        <fullName evidence="7">GAF and ANTAR domain-containing protein</fullName>
    </submittedName>
</protein>
<feature type="region of interest" description="Disordered" evidence="5">
    <location>
        <begin position="1"/>
        <end position="23"/>
    </location>
</feature>
<keyword evidence="2" id="KW-0418">Kinase</keyword>
<dbReference type="SUPFAM" id="SSF55781">
    <property type="entry name" value="GAF domain-like"/>
    <property type="match status" value="1"/>
</dbReference>
<dbReference type="InterPro" id="IPR012074">
    <property type="entry name" value="GAF_ANTAR"/>
</dbReference>
<dbReference type="Proteomes" id="UP001183176">
    <property type="component" value="Unassembled WGS sequence"/>
</dbReference>
<dbReference type="Gene3D" id="1.10.10.10">
    <property type="entry name" value="Winged helix-like DNA-binding domain superfamily/Winged helix DNA-binding domain"/>
    <property type="match status" value="1"/>
</dbReference>
<organism evidence="7 8">
    <name type="scientific">Jatrophihabitans lederbergiae</name>
    <dbReference type="NCBI Taxonomy" id="3075547"/>
    <lineage>
        <taxon>Bacteria</taxon>
        <taxon>Bacillati</taxon>
        <taxon>Actinomycetota</taxon>
        <taxon>Actinomycetes</taxon>
        <taxon>Jatrophihabitantales</taxon>
        <taxon>Jatrophihabitantaceae</taxon>
        <taxon>Jatrophihabitans</taxon>
    </lineage>
</organism>
<sequence>MEQSPLDGRGRPSAENGGSAVGQDELADRLSELARLLEHEAGVEETLKGIVEAAVDTVPGAQHASISQIRRGREVRTLAATDELPRAIDHAQYDSGEGPCLDSLYQQETVRLSDLTVETRWPDFVTRARELGVGSMLAVQLFVSGDGLGALNLTSEKPNAFDDESEHVALLFAAHAAVAMSSEQARHDLRAAVRTRETIGQAQGILMERFKLPPALAFRLLVRASQDTNRKLNDIADDLTRTGHLPGR</sequence>
<evidence type="ECO:0000256" key="2">
    <source>
        <dbReference type="ARBA" id="ARBA00022777"/>
    </source>
</evidence>
<comment type="caution">
    <text evidence="7">The sequence shown here is derived from an EMBL/GenBank/DDBJ whole genome shotgun (WGS) entry which is preliminary data.</text>
</comment>
<evidence type="ECO:0000313" key="8">
    <source>
        <dbReference type="Proteomes" id="UP001183176"/>
    </source>
</evidence>
<evidence type="ECO:0000256" key="3">
    <source>
        <dbReference type="ARBA" id="ARBA00023015"/>
    </source>
</evidence>
<keyword evidence="4" id="KW-0804">Transcription</keyword>
<evidence type="ECO:0000256" key="4">
    <source>
        <dbReference type="ARBA" id="ARBA00023163"/>
    </source>
</evidence>
<dbReference type="SUPFAM" id="SSF52172">
    <property type="entry name" value="CheY-like"/>
    <property type="match status" value="1"/>
</dbReference>
<dbReference type="PROSITE" id="PS50921">
    <property type="entry name" value="ANTAR"/>
    <property type="match status" value="1"/>
</dbReference>
<evidence type="ECO:0000259" key="6">
    <source>
        <dbReference type="PROSITE" id="PS50921"/>
    </source>
</evidence>
<feature type="domain" description="ANTAR" evidence="6">
    <location>
        <begin position="179"/>
        <end position="240"/>
    </location>
</feature>
<dbReference type="InterPro" id="IPR003018">
    <property type="entry name" value="GAF"/>
</dbReference>
<proteinExistence type="predicted"/>
<dbReference type="Pfam" id="PF03861">
    <property type="entry name" value="ANTAR"/>
    <property type="match status" value="1"/>
</dbReference>
<gene>
    <name evidence="7" type="ORF">RM423_14975</name>
</gene>
<dbReference type="Gene3D" id="3.30.450.40">
    <property type="match status" value="1"/>
</dbReference>
<name>A0ABU2JCI8_9ACTN</name>
<dbReference type="SMART" id="SM00065">
    <property type="entry name" value="GAF"/>
    <property type="match status" value="1"/>
</dbReference>
<evidence type="ECO:0000256" key="1">
    <source>
        <dbReference type="ARBA" id="ARBA00022679"/>
    </source>
</evidence>
<dbReference type="InterPro" id="IPR029016">
    <property type="entry name" value="GAF-like_dom_sf"/>
</dbReference>
<dbReference type="InterPro" id="IPR005561">
    <property type="entry name" value="ANTAR"/>
</dbReference>
<keyword evidence="8" id="KW-1185">Reference proteome</keyword>
<dbReference type="RefSeq" id="WP_311423846.1">
    <property type="nucleotide sequence ID" value="NZ_JAVREH010000021.1"/>
</dbReference>
<keyword evidence="1" id="KW-0808">Transferase</keyword>
<dbReference type="PIRSF" id="PIRSF036625">
    <property type="entry name" value="GAF_ANTAR"/>
    <property type="match status" value="1"/>
</dbReference>
<accession>A0ABU2JCI8</accession>
<keyword evidence="3" id="KW-0805">Transcription regulation</keyword>
<dbReference type="Pfam" id="PF13185">
    <property type="entry name" value="GAF_2"/>
    <property type="match status" value="1"/>
</dbReference>
<reference evidence="8" key="1">
    <citation type="submission" date="2023-07" db="EMBL/GenBank/DDBJ databases">
        <title>30 novel species of actinomycetes from the DSMZ collection.</title>
        <authorList>
            <person name="Nouioui I."/>
        </authorList>
    </citation>
    <scope>NUCLEOTIDE SEQUENCE [LARGE SCALE GENOMIC DNA]</scope>
    <source>
        <strain evidence="8">DSM 44399</strain>
    </source>
</reference>
<dbReference type="InterPro" id="IPR011006">
    <property type="entry name" value="CheY-like_superfamily"/>
</dbReference>
<dbReference type="InterPro" id="IPR036388">
    <property type="entry name" value="WH-like_DNA-bd_sf"/>
</dbReference>
<evidence type="ECO:0000256" key="5">
    <source>
        <dbReference type="SAM" id="MobiDB-lite"/>
    </source>
</evidence>
<evidence type="ECO:0000313" key="7">
    <source>
        <dbReference type="EMBL" id="MDT0262697.1"/>
    </source>
</evidence>
<dbReference type="SMART" id="SM01012">
    <property type="entry name" value="ANTAR"/>
    <property type="match status" value="1"/>
</dbReference>